<dbReference type="RefSeq" id="WP_179480186.1">
    <property type="nucleotide sequence ID" value="NZ_JACCFW010000001.1"/>
</dbReference>
<dbReference type="InterPro" id="IPR005583">
    <property type="entry name" value="YaaA"/>
</dbReference>
<protein>
    <recommendedName>
        <fullName evidence="3">Peroxide stress protein YaaA</fullName>
    </recommendedName>
</protein>
<dbReference type="Proteomes" id="UP000571817">
    <property type="component" value="Unassembled WGS sequence"/>
</dbReference>
<name>A0A853DH48_9MICO</name>
<dbReference type="GO" id="GO:0005829">
    <property type="term" value="C:cytosol"/>
    <property type="evidence" value="ECO:0007669"/>
    <property type="project" value="TreeGrafter"/>
</dbReference>
<dbReference type="Pfam" id="PF03883">
    <property type="entry name" value="H2O2_YaaD"/>
    <property type="match status" value="1"/>
</dbReference>
<dbReference type="EMBL" id="JACCFW010000001">
    <property type="protein sequence ID" value="NYJ74364.1"/>
    <property type="molecule type" value="Genomic_DNA"/>
</dbReference>
<dbReference type="PANTHER" id="PTHR30283">
    <property type="entry name" value="PEROXIDE STRESS RESPONSE PROTEIN YAAA"/>
    <property type="match status" value="1"/>
</dbReference>
<dbReference type="AlphaFoldDB" id="A0A853DH48"/>
<evidence type="ECO:0000313" key="2">
    <source>
        <dbReference type="Proteomes" id="UP000571817"/>
    </source>
</evidence>
<dbReference type="GO" id="GO:0033194">
    <property type="term" value="P:response to hydroperoxide"/>
    <property type="evidence" value="ECO:0007669"/>
    <property type="project" value="TreeGrafter"/>
</dbReference>
<comment type="caution">
    <text evidence="1">The sequence shown here is derived from an EMBL/GenBank/DDBJ whole genome shotgun (WGS) entry which is preliminary data.</text>
</comment>
<reference evidence="1 2" key="1">
    <citation type="submission" date="2020-07" db="EMBL/GenBank/DDBJ databases">
        <title>Sequencing the genomes of 1000 actinobacteria strains.</title>
        <authorList>
            <person name="Klenk H.-P."/>
        </authorList>
    </citation>
    <scope>NUCLEOTIDE SEQUENCE [LARGE SCALE GENOMIC DNA]</scope>
    <source>
        <strain evidence="1 2">DSM 29531</strain>
    </source>
</reference>
<evidence type="ECO:0008006" key="3">
    <source>
        <dbReference type="Google" id="ProtNLM"/>
    </source>
</evidence>
<accession>A0A853DH48</accession>
<gene>
    <name evidence="1" type="ORF">HNR15_001327</name>
</gene>
<evidence type="ECO:0000313" key="1">
    <source>
        <dbReference type="EMBL" id="NYJ74364.1"/>
    </source>
</evidence>
<dbReference type="PANTHER" id="PTHR30283:SF4">
    <property type="entry name" value="PEROXIDE STRESS RESISTANCE PROTEIN YAAA"/>
    <property type="match status" value="1"/>
</dbReference>
<organism evidence="1 2">
    <name type="scientific">Allobranchiibius huperziae</name>
    <dbReference type="NCBI Taxonomy" id="1874116"/>
    <lineage>
        <taxon>Bacteria</taxon>
        <taxon>Bacillati</taxon>
        <taxon>Actinomycetota</taxon>
        <taxon>Actinomycetes</taxon>
        <taxon>Micrococcales</taxon>
        <taxon>Dermacoccaceae</taxon>
        <taxon>Allobranchiibius</taxon>
    </lineage>
</organism>
<proteinExistence type="predicted"/>
<sequence>MLVLLPPSESKRGRSRGAALDLARLSFPALSATRDAVLDALGEVSGRPDAATVLGVSPNLTDDIARNARLRTAPATPVGQLYTGVLYDALDLASLDPAALRRARRWILVQSAAFGALRLGDKVPPYRLSMGVNLPGLGPLAGLWREPLEAELTAAAGRRLVVDCRSSTYAAAWTPRGAVARRWVRIEVPGATHNAKHTRGLVTRALCQFDDEPTTPHALREALQPSFEADLVEPASGARPWSLRVTAR</sequence>
<keyword evidence="2" id="KW-1185">Reference proteome</keyword>